<name>A0ABP7S600_9SPHN</name>
<evidence type="ECO:0000313" key="3">
    <source>
        <dbReference type="Proteomes" id="UP001501310"/>
    </source>
</evidence>
<keyword evidence="1" id="KW-0812">Transmembrane</keyword>
<proteinExistence type="predicted"/>
<accession>A0ABP7S600</accession>
<dbReference type="InterPro" id="IPR010718">
    <property type="entry name" value="DUF1294"/>
</dbReference>
<feature type="transmembrane region" description="Helical" evidence="1">
    <location>
        <begin position="71"/>
        <end position="88"/>
    </location>
</feature>
<dbReference type="PIRSF" id="PIRSF002599">
    <property type="entry name" value="Cold_shock_A"/>
    <property type="match status" value="1"/>
</dbReference>
<protein>
    <recommendedName>
        <fullName evidence="4">DUF1294 domain-containing protein</fullName>
    </recommendedName>
</protein>
<evidence type="ECO:0000313" key="2">
    <source>
        <dbReference type="EMBL" id="GAA4007032.1"/>
    </source>
</evidence>
<comment type="caution">
    <text evidence="2">The sequence shown here is derived from an EMBL/GenBank/DDBJ whole genome shotgun (WGS) entry which is preliminary data.</text>
</comment>
<keyword evidence="1" id="KW-0472">Membrane</keyword>
<organism evidence="2 3">
    <name type="scientific">Sphingomonas humi</name>
    <dbReference type="NCBI Taxonomy" id="335630"/>
    <lineage>
        <taxon>Bacteria</taxon>
        <taxon>Pseudomonadati</taxon>
        <taxon>Pseudomonadota</taxon>
        <taxon>Alphaproteobacteria</taxon>
        <taxon>Sphingomonadales</taxon>
        <taxon>Sphingomonadaceae</taxon>
        <taxon>Sphingomonas</taxon>
    </lineage>
</organism>
<dbReference type="Pfam" id="PF06961">
    <property type="entry name" value="DUF1294"/>
    <property type="match status" value="1"/>
</dbReference>
<gene>
    <name evidence="2" type="ORF">GCM10022211_20120</name>
</gene>
<evidence type="ECO:0000256" key="1">
    <source>
        <dbReference type="SAM" id="Phobius"/>
    </source>
</evidence>
<keyword evidence="1" id="KW-1133">Transmembrane helix</keyword>
<keyword evidence="3" id="KW-1185">Reference proteome</keyword>
<dbReference type="InterPro" id="IPR012156">
    <property type="entry name" value="Cold_shock_CspA"/>
</dbReference>
<reference evidence="3" key="1">
    <citation type="journal article" date="2019" name="Int. J. Syst. Evol. Microbiol.">
        <title>The Global Catalogue of Microorganisms (GCM) 10K type strain sequencing project: providing services to taxonomists for standard genome sequencing and annotation.</title>
        <authorList>
            <consortium name="The Broad Institute Genomics Platform"/>
            <consortium name="The Broad Institute Genome Sequencing Center for Infectious Disease"/>
            <person name="Wu L."/>
            <person name="Ma J."/>
        </authorList>
    </citation>
    <scope>NUCLEOTIDE SEQUENCE [LARGE SCALE GENOMIC DNA]</scope>
    <source>
        <strain evidence="3">JCM 16603</strain>
    </source>
</reference>
<sequence length="93" mass="10376">MSPLVIVAWLAAVNALTFLRFWQDKERAGRGEWRVSESELLSLAFLGGSPAAFAARQLLRHKTRKQPFSTQLYLIALVQLGLLGWLVAGPRLT</sequence>
<evidence type="ECO:0008006" key="4">
    <source>
        <dbReference type="Google" id="ProtNLM"/>
    </source>
</evidence>
<dbReference type="EMBL" id="BAAAZD010000002">
    <property type="protein sequence ID" value="GAA4007032.1"/>
    <property type="molecule type" value="Genomic_DNA"/>
</dbReference>
<dbReference type="Proteomes" id="UP001501310">
    <property type="component" value="Unassembled WGS sequence"/>
</dbReference>